<dbReference type="PROSITE" id="PS51760">
    <property type="entry name" value="GH10_2"/>
    <property type="match status" value="1"/>
</dbReference>
<evidence type="ECO:0000256" key="2">
    <source>
        <dbReference type="ARBA" id="ARBA00023277"/>
    </source>
</evidence>
<keyword evidence="3 6" id="KW-0326">Glycosidase</keyword>
<comment type="similarity">
    <text evidence="6">Belongs to the glycosyl hydrolase 10 (cellulase F) family.</text>
</comment>
<feature type="active site" description="Nucleophile" evidence="5">
    <location>
        <position position="247"/>
    </location>
</feature>
<evidence type="ECO:0000259" key="7">
    <source>
        <dbReference type="PROSITE" id="PS51760"/>
    </source>
</evidence>
<evidence type="ECO:0000313" key="8">
    <source>
        <dbReference type="EMBL" id="BCS82262.1"/>
    </source>
</evidence>
<evidence type="ECO:0000256" key="3">
    <source>
        <dbReference type="ARBA" id="ARBA00023295"/>
    </source>
</evidence>
<dbReference type="PANTHER" id="PTHR31490:SF90">
    <property type="entry name" value="ENDO-1,4-BETA-XYLANASE A"/>
    <property type="match status" value="1"/>
</dbReference>
<protein>
    <recommendedName>
        <fullName evidence="6">Beta-xylanase</fullName>
        <ecNumber evidence="6">3.2.1.8</ecNumber>
    </recommendedName>
</protein>
<dbReference type="PANTHER" id="PTHR31490">
    <property type="entry name" value="GLYCOSYL HYDROLASE"/>
    <property type="match status" value="1"/>
</dbReference>
<dbReference type="EC" id="3.2.1.8" evidence="6"/>
<dbReference type="SUPFAM" id="SSF51445">
    <property type="entry name" value="(Trans)glycosidases"/>
    <property type="match status" value="1"/>
</dbReference>
<name>A0ABM7NQ54_9FIRM</name>
<keyword evidence="4 6" id="KW-0624">Polysaccharide degradation</keyword>
<gene>
    <name evidence="8" type="ORF">CaldiYA01_22220</name>
</gene>
<evidence type="ECO:0000256" key="1">
    <source>
        <dbReference type="ARBA" id="ARBA00022801"/>
    </source>
</evidence>
<dbReference type="PRINTS" id="PR00134">
    <property type="entry name" value="GLHYDRLASE10"/>
</dbReference>
<proteinExistence type="inferred from homology"/>
<dbReference type="InterPro" id="IPR044846">
    <property type="entry name" value="GH10"/>
</dbReference>
<evidence type="ECO:0000256" key="6">
    <source>
        <dbReference type="RuleBase" id="RU361174"/>
    </source>
</evidence>
<keyword evidence="9" id="KW-1185">Reference proteome</keyword>
<dbReference type="SMART" id="SM00633">
    <property type="entry name" value="Glyco_10"/>
    <property type="match status" value="1"/>
</dbReference>
<accession>A0ABM7NQ54</accession>
<dbReference type="InterPro" id="IPR031158">
    <property type="entry name" value="GH10_AS"/>
</dbReference>
<dbReference type="Pfam" id="PF00331">
    <property type="entry name" value="Glyco_hydro_10"/>
    <property type="match status" value="1"/>
</dbReference>
<reference evidence="8 9" key="1">
    <citation type="submission" date="2021-02" db="EMBL/GenBank/DDBJ databases">
        <title>Nitrogen-fixing ability and nitrogen fixation related genes of thermophilic fermentative bacteria in the genus Caldicellulosiruptor.</title>
        <authorList>
            <person name="Chen Y."/>
            <person name="Nishihara A."/>
            <person name="Haruta S."/>
        </authorList>
    </citation>
    <scope>NUCLEOTIDE SEQUENCE [LARGE SCALE GENOMIC DNA]</scope>
    <source>
        <strain evidence="8 9">YA01</strain>
    </source>
</reference>
<evidence type="ECO:0000313" key="9">
    <source>
        <dbReference type="Proteomes" id="UP000663623"/>
    </source>
</evidence>
<evidence type="ECO:0000256" key="5">
    <source>
        <dbReference type="PROSITE-ProRule" id="PRU10061"/>
    </source>
</evidence>
<dbReference type="EMBL" id="AP024480">
    <property type="protein sequence ID" value="BCS82262.1"/>
    <property type="molecule type" value="Genomic_DNA"/>
</dbReference>
<evidence type="ECO:0000256" key="4">
    <source>
        <dbReference type="ARBA" id="ARBA00023326"/>
    </source>
</evidence>
<feature type="domain" description="GH10" evidence="7">
    <location>
        <begin position="6"/>
        <end position="337"/>
    </location>
</feature>
<dbReference type="InterPro" id="IPR017853">
    <property type="entry name" value="GH"/>
</dbReference>
<keyword evidence="2 6" id="KW-0119">Carbohydrate metabolism</keyword>
<keyword evidence="1 6" id="KW-0378">Hydrolase</keyword>
<dbReference type="PROSITE" id="PS00591">
    <property type="entry name" value="GH10_1"/>
    <property type="match status" value="1"/>
</dbReference>
<comment type="catalytic activity">
    <reaction evidence="6">
        <text>Endohydrolysis of (1-&gt;4)-beta-D-xylosidic linkages in xylans.</text>
        <dbReference type="EC" id="3.2.1.8"/>
    </reaction>
</comment>
<dbReference type="InterPro" id="IPR001000">
    <property type="entry name" value="GH10_dom"/>
</dbReference>
<sequence length="337" mass="39844">MGENLEMLNLSLAKTYKDYFKIGAAVTAKDLEGVHREILLKHFNSLTPENAMKFENIHPEEQRYDFEEVDRIRSFAIENNMKMRGHTFVWHNQTPGWVFLDKNGEEASKELVIERLRGHIKSLCERYKDVVYAWDVVNEAVEDKTEKLLRESNWRKIIGDDYLKIAFEIAREYAGDAKLFYNDYNNEMPYKLEKTYKVLKELLERGTPIDGIGIQAHWNIWDKNLVSNLKKAIEVYASLGLEIHITELDISVFEFEDKRTDLFEPTPEMLELQAKVYEDVFAVFREYKDVITSVTLWGISDRHTWKDNFPVKGRKDWPLLFDVNVKPKEALYRILRF</sequence>
<organism evidence="8 9">
    <name type="scientific">Caldicellulosiruptor diazotrophicus</name>
    <dbReference type="NCBI Taxonomy" id="2806205"/>
    <lineage>
        <taxon>Bacteria</taxon>
        <taxon>Bacillati</taxon>
        <taxon>Bacillota</taxon>
        <taxon>Bacillota incertae sedis</taxon>
        <taxon>Caldicellulosiruptorales</taxon>
        <taxon>Caldicellulosiruptoraceae</taxon>
        <taxon>Caldicellulosiruptor</taxon>
    </lineage>
</organism>
<dbReference type="Gene3D" id="3.20.20.80">
    <property type="entry name" value="Glycosidases"/>
    <property type="match status" value="1"/>
</dbReference>
<dbReference type="Proteomes" id="UP000663623">
    <property type="component" value="Chromosome"/>
</dbReference>